<name>A0AAV7VI34_PLEWA</name>
<gene>
    <name evidence="1" type="ORF">NDU88_003679</name>
</gene>
<dbReference type="Proteomes" id="UP001066276">
    <property type="component" value="Chromosome 2_1"/>
</dbReference>
<evidence type="ECO:0000313" key="2">
    <source>
        <dbReference type="Proteomes" id="UP001066276"/>
    </source>
</evidence>
<comment type="caution">
    <text evidence="1">The sequence shown here is derived from an EMBL/GenBank/DDBJ whole genome shotgun (WGS) entry which is preliminary data.</text>
</comment>
<dbReference type="AlphaFoldDB" id="A0AAV7VI34"/>
<evidence type="ECO:0000313" key="1">
    <source>
        <dbReference type="EMBL" id="KAJ1199847.1"/>
    </source>
</evidence>
<protein>
    <submittedName>
        <fullName evidence="1">Uncharacterized protein</fullName>
    </submittedName>
</protein>
<proteinExistence type="predicted"/>
<accession>A0AAV7VI34</accession>
<reference evidence="1" key="1">
    <citation type="journal article" date="2022" name="bioRxiv">
        <title>Sequencing and chromosome-scale assembly of the giantPleurodeles waltlgenome.</title>
        <authorList>
            <person name="Brown T."/>
            <person name="Elewa A."/>
            <person name="Iarovenko S."/>
            <person name="Subramanian E."/>
            <person name="Araus A.J."/>
            <person name="Petzold A."/>
            <person name="Susuki M."/>
            <person name="Suzuki K.-i.T."/>
            <person name="Hayashi T."/>
            <person name="Toyoda A."/>
            <person name="Oliveira C."/>
            <person name="Osipova E."/>
            <person name="Leigh N.D."/>
            <person name="Simon A."/>
            <person name="Yun M.H."/>
        </authorList>
    </citation>
    <scope>NUCLEOTIDE SEQUENCE</scope>
    <source>
        <strain evidence="1">20211129_DDA</strain>
        <tissue evidence="1">Liver</tissue>
    </source>
</reference>
<sequence length="106" mass="11786">MEASQGGEASCSIRAESKYAVAPQGFMMLQLHLLAAHVLPNREEAEVNRQSTVKRSGLSTPLKEKLKDLIGNTEICARLLFSVLQRPRTQSGLSRCRECSLWEVEV</sequence>
<organism evidence="1 2">
    <name type="scientific">Pleurodeles waltl</name>
    <name type="common">Iberian ribbed newt</name>
    <dbReference type="NCBI Taxonomy" id="8319"/>
    <lineage>
        <taxon>Eukaryota</taxon>
        <taxon>Metazoa</taxon>
        <taxon>Chordata</taxon>
        <taxon>Craniata</taxon>
        <taxon>Vertebrata</taxon>
        <taxon>Euteleostomi</taxon>
        <taxon>Amphibia</taxon>
        <taxon>Batrachia</taxon>
        <taxon>Caudata</taxon>
        <taxon>Salamandroidea</taxon>
        <taxon>Salamandridae</taxon>
        <taxon>Pleurodelinae</taxon>
        <taxon>Pleurodeles</taxon>
    </lineage>
</organism>
<keyword evidence="2" id="KW-1185">Reference proteome</keyword>
<dbReference type="EMBL" id="JANPWB010000003">
    <property type="protein sequence ID" value="KAJ1199847.1"/>
    <property type="molecule type" value="Genomic_DNA"/>
</dbReference>